<accession>A0A1F6C5Y1</accession>
<comment type="caution">
    <text evidence="6">The sequence shown here is derived from an EMBL/GenBank/DDBJ whole genome shotgun (WGS) entry which is preliminary data.</text>
</comment>
<dbReference type="InterPro" id="IPR017900">
    <property type="entry name" value="4Fe4S_Fe_S_CS"/>
</dbReference>
<protein>
    <recommendedName>
        <fullName evidence="5">4Fe-4S ferredoxin-type domain-containing protein</fullName>
    </recommendedName>
</protein>
<name>A0A1F6C5Y1_9BACT</name>
<dbReference type="AlphaFoldDB" id="A0A1F6C5Y1"/>
<feature type="domain" description="4Fe-4S ferredoxin-type" evidence="5">
    <location>
        <begin position="23"/>
        <end position="52"/>
    </location>
</feature>
<evidence type="ECO:0000256" key="3">
    <source>
        <dbReference type="ARBA" id="ARBA00023004"/>
    </source>
</evidence>
<dbReference type="GO" id="GO:0016020">
    <property type="term" value="C:membrane"/>
    <property type="evidence" value="ECO:0007669"/>
    <property type="project" value="InterPro"/>
</dbReference>
<dbReference type="PANTHER" id="PTHR10849">
    <property type="entry name" value="NADH DEHYDROGENASE UBIQUINONE IRON-SULFUR PROTEIN 8, MITOCHONDRIAL"/>
    <property type="match status" value="1"/>
</dbReference>
<proteinExistence type="predicted"/>
<keyword evidence="3" id="KW-0408">Iron</keyword>
<dbReference type="Proteomes" id="UP000178249">
    <property type="component" value="Unassembled WGS sequence"/>
</dbReference>
<dbReference type="InterPro" id="IPR010226">
    <property type="entry name" value="NADH_quinone_OxRdtase_chainI"/>
</dbReference>
<organism evidence="6 7">
    <name type="scientific">Candidatus Kaiserbacteria bacterium RIFCSPHIGHO2_01_FULL_48_10</name>
    <dbReference type="NCBI Taxonomy" id="1798476"/>
    <lineage>
        <taxon>Bacteria</taxon>
        <taxon>Candidatus Kaiseribacteriota</taxon>
    </lineage>
</organism>
<keyword evidence="2" id="KW-0479">Metal-binding</keyword>
<evidence type="ECO:0000259" key="5">
    <source>
        <dbReference type="PROSITE" id="PS51379"/>
    </source>
</evidence>
<evidence type="ECO:0000256" key="4">
    <source>
        <dbReference type="ARBA" id="ARBA00023014"/>
    </source>
</evidence>
<dbReference type="Pfam" id="PF12838">
    <property type="entry name" value="Fer4_7"/>
    <property type="match status" value="1"/>
</dbReference>
<dbReference type="PROSITE" id="PS51379">
    <property type="entry name" value="4FE4S_FER_2"/>
    <property type="match status" value="2"/>
</dbReference>
<dbReference type="GO" id="GO:0051539">
    <property type="term" value="F:4 iron, 4 sulfur cluster binding"/>
    <property type="evidence" value="ECO:0007669"/>
    <property type="project" value="UniProtKB-KW"/>
</dbReference>
<keyword evidence="1" id="KW-0004">4Fe-4S</keyword>
<evidence type="ECO:0000256" key="2">
    <source>
        <dbReference type="ARBA" id="ARBA00022723"/>
    </source>
</evidence>
<dbReference type="InterPro" id="IPR017896">
    <property type="entry name" value="4Fe4S_Fe-S-bd"/>
</dbReference>
<gene>
    <name evidence="6" type="ORF">A2841_00175</name>
</gene>
<dbReference type="SUPFAM" id="SSF54862">
    <property type="entry name" value="4Fe-4S ferredoxins"/>
    <property type="match status" value="1"/>
</dbReference>
<reference evidence="6 7" key="1">
    <citation type="journal article" date="2016" name="Nat. Commun.">
        <title>Thousands of microbial genomes shed light on interconnected biogeochemical processes in an aquifer system.</title>
        <authorList>
            <person name="Anantharaman K."/>
            <person name="Brown C.T."/>
            <person name="Hug L.A."/>
            <person name="Sharon I."/>
            <person name="Castelle C.J."/>
            <person name="Probst A.J."/>
            <person name="Thomas B.C."/>
            <person name="Singh A."/>
            <person name="Wilkins M.J."/>
            <person name="Karaoz U."/>
            <person name="Brodie E.L."/>
            <person name="Williams K.H."/>
            <person name="Hubbard S.S."/>
            <person name="Banfield J.F."/>
        </authorList>
    </citation>
    <scope>NUCLEOTIDE SEQUENCE [LARGE SCALE GENOMIC DNA]</scope>
</reference>
<dbReference type="NCBIfam" id="TIGR01971">
    <property type="entry name" value="NuoI"/>
    <property type="match status" value="1"/>
</dbReference>
<dbReference type="GO" id="GO:0016651">
    <property type="term" value="F:oxidoreductase activity, acting on NAD(P)H"/>
    <property type="evidence" value="ECO:0007669"/>
    <property type="project" value="InterPro"/>
</dbReference>
<dbReference type="EMBL" id="MFKP01000008">
    <property type="protein sequence ID" value="OGG44482.1"/>
    <property type="molecule type" value="Genomic_DNA"/>
</dbReference>
<feature type="domain" description="4Fe-4S ferredoxin-type" evidence="5">
    <location>
        <begin position="64"/>
        <end position="93"/>
    </location>
</feature>
<evidence type="ECO:0000313" key="6">
    <source>
        <dbReference type="EMBL" id="OGG44482.1"/>
    </source>
</evidence>
<dbReference type="GO" id="GO:0046872">
    <property type="term" value="F:metal ion binding"/>
    <property type="evidence" value="ECO:0007669"/>
    <property type="project" value="UniProtKB-KW"/>
</dbReference>
<evidence type="ECO:0000313" key="7">
    <source>
        <dbReference type="Proteomes" id="UP000178249"/>
    </source>
</evidence>
<evidence type="ECO:0000256" key="1">
    <source>
        <dbReference type="ARBA" id="ARBA00022485"/>
    </source>
</evidence>
<dbReference type="Gene3D" id="3.30.70.3270">
    <property type="match status" value="1"/>
</dbReference>
<dbReference type="PROSITE" id="PS00198">
    <property type="entry name" value="4FE4S_FER_1"/>
    <property type="match status" value="2"/>
</dbReference>
<keyword evidence="4" id="KW-0411">Iron-sulfur</keyword>
<sequence length="144" mass="16190">MFRKPVTIQYPEERVHLAERFRGRQFLRDDKCIGCHMCAEVCPEHCITMIEKDPEGKDIPRPQHRPAIDYSICMFCNLCVDICPVDALLGTKIFEMPEVARNGLRYSPERLGTAADFSKVKVTDKRAAVAAKPTVTLAAPVGVK</sequence>